<keyword evidence="4" id="KW-1185">Reference proteome</keyword>
<dbReference type="AlphaFoldDB" id="A0AAD9JZP2"/>
<evidence type="ECO:0000256" key="1">
    <source>
        <dbReference type="ARBA" id="ARBA00023054"/>
    </source>
</evidence>
<dbReference type="Proteomes" id="UP001209878">
    <property type="component" value="Unassembled WGS sequence"/>
</dbReference>
<evidence type="ECO:0000256" key="2">
    <source>
        <dbReference type="SAM" id="MobiDB-lite"/>
    </source>
</evidence>
<organism evidence="3 4">
    <name type="scientific">Ridgeia piscesae</name>
    <name type="common">Tubeworm</name>
    <dbReference type="NCBI Taxonomy" id="27915"/>
    <lineage>
        <taxon>Eukaryota</taxon>
        <taxon>Metazoa</taxon>
        <taxon>Spiralia</taxon>
        <taxon>Lophotrochozoa</taxon>
        <taxon>Annelida</taxon>
        <taxon>Polychaeta</taxon>
        <taxon>Sedentaria</taxon>
        <taxon>Canalipalpata</taxon>
        <taxon>Sabellida</taxon>
        <taxon>Siboglinidae</taxon>
        <taxon>Ridgeia</taxon>
    </lineage>
</organism>
<dbReference type="EMBL" id="JAODUO010001582">
    <property type="protein sequence ID" value="KAK2161428.1"/>
    <property type="molecule type" value="Genomic_DNA"/>
</dbReference>
<evidence type="ECO:0008006" key="5">
    <source>
        <dbReference type="Google" id="ProtNLM"/>
    </source>
</evidence>
<feature type="region of interest" description="Disordered" evidence="2">
    <location>
        <begin position="370"/>
        <end position="401"/>
    </location>
</feature>
<keyword evidence="1" id="KW-0175">Coiled coil</keyword>
<gene>
    <name evidence="3" type="ORF">NP493_1585g00014</name>
</gene>
<dbReference type="PANTHER" id="PTHR21549">
    <property type="entry name" value="MUTATED IN BLADDER CANCER 1"/>
    <property type="match status" value="1"/>
</dbReference>
<evidence type="ECO:0000313" key="4">
    <source>
        <dbReference type="Proteomes" id="UP001209878"/>
    </source>
</evidence>
<dbReference type="InterPro" id="IPR039902">
    <property type="entry name" value="CCDC148/CCDC112"/>
</dbReference>
<sequence length="561" mass="67231">MKSMLAHKRFQGHENLIKVKKLQNVSKLGREQNLLKQHKKAWQREWLRLNALRKKLQADLDLHMRHSLNVDDTSENFEELESAAAQLDNDFINFKKDTVDPVWSLREDLQYWVLQHEKARHAAGAEDPEAILKVIDSVKDQQERILGSLREQQQILESELTDTLPEFVPSSEHKVEMGIPPEAYDLDCDDDTLRAAVLQEFIIIDCKYDERLNDLEDEHEPALRSATGGWSADDDFVYQTVVDQYGYDVPHRRTLYLDRLRRHLPHKTRAQLVAHEDWTLMHQHYHKRRKALLNDWSRHRLELLNRAKVVFAESKVNQELATTKAEYLKTQKELCDILYAKVRAWQEQKMEAMTLEHRLAEQQNAVKREQMKLEEEKEREKRNQQKEKIKQYHNVLEKKREEAEEEDKRRLLQLQEQLAEQATYDRERVKYREQELQLKEDEHRKKEKEKEEWERQKERRLEALREQVRPHVEGDLLRVWKDTESWQARLKAEDEGSINRPLFDVNSFTSHQVTADPRFRLEERLREAGLQDSRFAREAMAKMKPLRTPRRDLESTVFQWT</sequence>
<proteinExistence type="predicted"/>
<protein>
    <recommendedName>
        <fullName evidence="5">Coiled-coil domain-containing protein 148</fullName>
    </recommendedName>
</protein>
<accession>A0AAD9JZP2</accession>
<evidence type="ECO:0000313" key="3">
    <source>
        <dbReference type="EMBL" id="KAK2161428.1"/>
    </source>
</evidence>
<comment type="caution">
    <text evidence="3">The sequence shown here is derived from an EMBL/GenBank/DDBJ whole genome shotgun (WGS) entry which is preliminary data.</text>
</comment>
<dbReference type="PANTHER" id="PTHR21549:SF1">
    <property type="entry name" value="COILED-COIL DOMAIN-CONTAINING PROTEIN 148"/>
    <property type="match status" value="1"/>
</dbReference>
<reference evidence="3" key="1">
    <citation type="journal article" date="2023" name="Mol. Biol. Evol.">
        <title>Third-Generation Sequencing Reveals the Adaptive Role of the Epigenome in Three Deep-Sea Polychaetes.</title>
        <authorList>
            <person name="Perez M."/>
            <person name="Aroh O."/>
            <person name="Sun Y."/>
            <person name="Lan Y."/>
            <person name="Juniper S.K."/>
            <person name="Young C.R."/>
            <person name="Angers B."/>
            <person name="Qian P.Y."/>
        </authorList>
    </citation>
    <scope>NUCLEOTIDE SEQUENCE</scope>
    <source>
        <strain evidence="3">R07B-5</strain>
    </source>
</reference>
<name>A0AAD9JZP2_RIDPI</name>